<gene>
    <name evidence="1" type="ORF">SAMN06269250_3814</name>
</gene>
<dbReference type="EMBL" id="OCNH01000003">
    <property type="protein sequence ID" value="SOD92127.1"/>
    <property type="molecule type" value="Genomic_DNA"/>
</dbReference>
<dbReference type="Proteomes" id="UP000219452">
    <property type="component" value="Unassembled WGS sequence"/>
</dbReference>
<reference evidence="2" key="1">
    <citation type="submission" date="2017-09" db="EMBL/GenBank/DDBJ databases">
        <authorList>
            <person name="Varghese N."/>
            <person name="Submissions S."/>
        </authorList>
    </citation>
    <scope>NUCLEOTIDE SEQUENCE [LARGE SCALE GENOMIC DNA]</scope>
    <source>
        <strain evidence="2">DSM 29961</strain>
    </source>
</reference>
<accession>A0A286G987</accession>
<evidence type="ECO:0000313" key="2">
    <source>
        <dbReference type="Proteomes" id="UP000219452"/>
    </source>
</evidence>
<keyword evidence="2" id="KW-1185">Reference proteome</keyword>
<dbReference type="AlphaFoldDB" id="A0A286G987"/>
<name>A0A286G987_9BACT</name>
<protein>
    <submittedName>
        <fullName evidence="1">Uncharacterized protein</fullName>
    </submittedName>
</protein>
<organism evidence="1 2">
    <name type="scientific">Spirosoma fluviale</name>
    <dbReference type="NCBI Taxonomy" id="1597977"/>
    <lineage>
        <taxon>Bacteria</taxon>
        <taxon>Pseudomonadati</taxon>
        <taxon>Bacteroidota</taxon>
        <taxon>Cytophagia</taxon>
        <taxon>Cytophagales</taxon>
        <taxon>Cytophagaceae</taxon>
        <taxon>Spirosoma</taxon>
    </lineage>
</organism>
<dbReference type="RefSeq" id="WP_179830234.1">
    <property type="nucleotide sequence ID" value="NZ_OCNH01000003.1"/>
</dbReference>
<proteinExistence type="predicted"/>
<sequence length="54" mass="6237">MRTVEELNKSKAPIVRIDPSLEQYRDKVLFPEKLAKANELLKTAKLPSRKRVTS</sequence>
<evidence type="ECO:0000313" key="1">
    <source>
        <dbReference type="EMBL" id="SOD92127.1"/>
    </source>
</evidence>